<dbReference type="PANTHER" id="PTHR13337:SF2">
    <property type="entry name" value="SUCCINATE DEHYDROGENASE [UBIQUINONE] CYTOCHROME B SMALL SUBUNIT, MITOCHONDRIAL"/>
    <property type="match status" value="1"/>
</dbReference>
<keyword evidence="9 12" id="KW-0472">Membrane</keyword>
<proteinExistence type="inferred from homology"/>
<evidence type="ECO:0000256" key="5">
    <source>
        <dbReference type="ARBA" id="ARBA00022792"/>
    </source>
</evidence>
<comment type="function">
    <text evidence="12">Membrane-anchoring subunit of succinate dehydrogenase (SDH) that is involved in complex II of the mitochondrial electron transport chain and is responsible for transferring electrons from succinate to ubiquinone (coenzyme Q).</text>
</comment>
<evidence type="ECO:0000256" key="1">
    <source>
        <dbReference type="ARBA" id="ARBA00004448"/>
    </source>
</evidence>
<dbReference type="AlphaFoldDB" id="A0A9J6BSX5"/>
<evidence type="ECO:0000256" key="10">
    <source>
        <dbReference type="PIRSR" id="PIRSR607992-1"/>
    </source>
</evidence>
<feature type="transmembrane region" description="Helical" evidence="12">
    <location>
        <begin position="122"/>
        <end position="143"/>
    </location>
</feature>
<keyword evidence="3 12" id="KW-0813">Transport</keyword>
<keyword evidence="11 12" id="KW-0479">Metal-binding</keyword>
<keyword evidence="4 12" id="KW-0812">Transmembrane</keyword>
<evidence type="ECO:0000256" key="9">
    <source>
        <dbReference type="ARBA" id="ARBA00023136"/>
    </source>
</evidence>
<keyword evidence="8 12" id="KW-0496">Mitochondrion</keyword>
<comment type="caution">
    <text evidence="13">The sequence shown here is derived from an EMBL/GenBank/DDBJ whole genome shotgun (WGS) entry which is preliminary data.</text>
</comment>
<keyword evidence="12" id="KW-0349">Heme</keyword>
<dbReference type="OrthoDB" id="18577at2759"/>
<keyword evidence="5 12" id="KW-0999">Mitochondrion inner membrane</keyword>
<keyword evidence="6 12" id="KW-0809">Transit peptide</keyword>
<accession>A0A9J6BSX5</accession>
<protein>
    <recommendedName>
        <fullName evidence="12">Succinate dehydrogenase [ubiquinone] cytochrome b small subunit</fullName>
    </recommendedName>
</protein>
<evidence type="ECO:0000256" key="6">
    <source>
        <dbReference type="ARBA" id="ARBA00022946"/>
    </source>
</evidence>
<keyword evidence="7 12" id="KW-1133">Transmembrane helix</keyword>
<dbReference type="EMBL" id="JADBJN010000003">
    <property type="protein sequence ID" value="KAG5672579.1"/>
    <property type="molecule type" value="Genomic_DNA"/>
</dbReference>
<comment type="subcellular location">
    <subcellularLocation>
        <location evidence="1 12">Mitochondrion inner membrane</location>
        <topology evidence="1 12">Multi-pass membrane protein</topology>
    </subcellularLocation>
</comment>
<dbReference type="GO" id="GO:0048039">
    <property type="term" value="F:ubiquinone binding"/>
    <property type="evidence" value="ECO:0007669"/>
    <property type="project" value="TreeGrafter"/>
</dbReference>
<evidence type="ECO:0000256" key="12">
    <source>
        <dbReference type="RuleBase" id="RU364031"/>
    </source>
</evidence>
<keyword evidence="14" id="KW-1185">Reference proteome</keyword>
<dbReference type="Proteomes" id="UP001107558">
    <property type="component" value="Chromosome 3"/>
</dbReference>
<dbReference type="GO" id="GO:0046872">
    <property type="term" value="F:metal ion binding"/>
    <property type="evidence" value="ECO:0007669"/>
    <property type="project" value="UniProtKB-KW"/>
</dbReference>
<evidence type="ECO:0000256" key="3">
    <source>
        <dbReference type="ARBA" id="ARBA00022448"/>
    </source>
</evidence>
<comment type="similarity">
    <text evidence="2 12">Belongs to the CybS family.</text>
</comment>
<feature type="binding site" evidence="10">
    <location>
        <position position="109"/>
    </location>
    <ligand>
        <name>a ubiquinone</name>
        <dbReference type="ChEBI" id="CHEBI:16389"/>
        <note>ligand shared with IP/SDHB</note>
    </ligand>
</feature>
<name>A0A9J6BSX5_POLVA</name>
<dbReference type="GO" id="GO:0006099">
    <property type="term" value="P:tricarboxylic acid cycle"/>
    <property type="evidence" value="ECO:0007669"/>
    <property type="project" value="UniProtKB-KW"/>
</dbReference>
<dbReference type="PANTHER" id="PTHR13337">
    <property type="entry name" value="SUCCINATE DEHYDROGENASE"/>
    <property type="match status" value="1"/>
</dbReference>
<dbReference type="InterPro" id="IPR007992">
    <property type="entry name" value="CybS"/>
</dbReference>
<evidence type="ECO:0000256" key="4">
    <source>
        <dbReference type="ARBA" id="ARBA00022692"/>
    </source>
</evidence>
<keyword evidence="12" id="KW-0816">Tricarboxylic acid cycle</keyword>
<sequence>MALSMLLRSSSRLSPVLMNASRISCAPVTPILANKIAINNSRQISVSPIRQSATGNHVALWQAERALSVGLLGIVPVSFLIESQASEYLLSLALVMHFHWGLEALVTDYVREELFGSLLPKVSHVLLALISAATLAGLFMMAYKDQGLAKTTRKIWAIQPAN</sequence>
<dbReference type="InterPro" id="IPR034804">
    <property type="entry name" value="SQR/QFR_C/D"/>
</dbReference>
<feature type="binding site" description="axial binding residue" evidence="11">
    <location>
        <position position="97"/>
    </location>
    <ligand>
        <name>heme b</name>
        <dbReference type="ChEBI" id="CHEBI:60344"/>
        <note>ligand shared with SDHC</note>
    </ligand>
    <ligandPart>
        <name>Fe</name>
        <dbReference type="ChEBI" id="CHEBI:18248"/>
    </ligandPart>
</feature>
<evidence type="ECO:0000256" key="8">
    <source>
        <dbReference type="ARBA" id="ARBA00023128"/>
    </source>
</evidence>
<dbReference type="GO" id="GO:0006121">
    <property type="term" value="P:mitochondrial electron transport, succinate to ubiquinone"/>
    <property type="evidence" value="ECO:0007669"/>
    <property type="project" value="TreeGrafter"/>
</dbReference>
<evidence type="ECO:0000313" key="13">
    <source>
        <dbReference type="EMBL" id="KAG5672579.1"/>
    </source>
</evidence>
<dbReference type="Pfam" id="PF05328">
    <property type="entry name" value="CybS"/>
    <property type="match status" value="1"/>
</dbReference>
<keyword evidence="11" id="KW-0408">Iron</keyword>
<evidence type="ECO:0000256" key="2">
    <source>
        <dbReference type="ARBA" id="ARBA00007294"/>
    </source>
</evidence>
<comment type="caution">
    <text evidence="12">Lacks conserved residue(s) required for the propagation of feature annotation.</text>
</comment>
<dbReference type="GO" id="GO:0020037">
    <property type="term" value="F:heme binding"/>
    <property type="evidence" value="ECO:0007669"/>
    <property type="project" value="TreeGrafter"/>
</dbReference>
<gene>
    <name evidence="13" type="ORF">PVAND_002695</name>
</gene>
<dbReference type="Gene3D" id="1.20.1300.10">
    <property type="entry name" value="Fumarate reductase/succinate dehydrogenase, transmembrane subunit"/>
    <property type="match status" value="1"/>
</dbReference>
<organism evidence="13 14">
    <name type="scientific">Polypedilum vanderplanki</name>
    <name type="common">Sleeping chironomid midge</name>
    <dbReference type="NCBI Taxonomy" id="319348"/>
    <lineage>
        <taxon>Eukaryota</taxon>
        <taxon>Metazoa</taxon>
        <taxon>Ecdysozoa</taxon>
        <taxon>Arthropoda</taxon>
        <taxon>Hexapoda</taxon>
        <taxon>Insecta</taxon>
        <taxon>Pterygota</taxon>
        <taxon>Neoptera</taxon>
        <taxon>Endopterygota</taxon>
        <taxon>Diptera</taxon>
        <taxon>Nematocera</taxon>
        <taxon>Chironomoidea</taxon>
        <taxon>Chironomidae</taxon>
        <taxon>Chironominae</taxon>
        <taxon>Polypedilum</taxon>
        <taxon>Polypedilum</taxon>
    </lineage>
</organism>
<evidence type="ECO:0000313" key="14">
    <source>
        <dbReference type="Proteomes" id="UP001107558"/>
    </source>
</evidence>
<evidence type="ECO:0000256" key="7">
    <source>
        <dbReference type="ARBA" id="ARBA00022989"/>
    </source>
</evidence>
<dbReference type="GO" id="GO:0005743">
    <property type="term" value="C:mitochondrial inner membrane"/>
    <property type="evidence" value="ECO:0007669"/>
    <property type="project" value="UniProtKB-SubCell"/>
</dbReference>
<evidence type="ECO:0000256" key="11">
    <source>
        <dbReference type="PIRSR" id="PIRSR607992-2"/>
    </source>
</evidence>
<reference evidence="13" key="1">
    <citation type="submission" date="2021-03" db="EMBL/GenBank/DDBJ databases">
        <title>Chromosome level genome of the anhydrobiotic midge Polypedilum vanderplanki.</title>
        <authorList>
            <person name="Yoshida Y."/>
            <person name="Kikawada T."/>
            <person name="Gusev O."/>
        </authorList>
    </citation>
    <scope>NUCLEOTIDE SEQUENCE</scope>
    <source>
        <strain evidence="13">NIAS01</strain>
        <tissue evidence="13">Whole body or cell culture</tissue>
    </source>
</reference>
<keyword evidence="12" id="KW-0249">Electron transport</keyword>